<dbReference type="SUPFAM" id="SSF53474">
    <property type="entry name" value="alpha/beta-Hydrolases"/>
    <property type="match status" value="1"/>
</dbReference>
<dbReference type="GO" id="GO:0006508">
    <property type="term" value="P:proteolysis"/>
    <property type="evidence" value="ECO:0007669"/>
    <property type="project" value="InterPro"/>
</dbReference>
<feature type="chain" id="PRO_5020404791" evidence="1">
    <location>
        <begin position="20"/>
        <end position="984"/>
    </location>
</feature>
<dbReference type="Pfam" id="PF00326">
    <property type="entry name" value="Peptidase_S9"/>
    <property type="match status" value="1"/>
</dbReference>
<reference evidence="3 4" key="1">
    <citation type="submission" date="2019-04" db="EMBL/GenBank/DDBJ databases">
        <title>Niastella caeni sp. nov., isolated from activated sludge.</title>
        <authorList>
            <person name="Sheng M."/>
        </authorList>
    </citation>
    <scope>NUCLEOTIDE SEQUENCE [LARGE SCALE GENOMIC DNA]</scope>
    <source>
        <strain evidence="3 4">HX-2-15</strain>
    </source>
</reference>
<evidence type="ECO:0000313" key="4">
    <source>
        <dbReference type="Proteomes" id="UP000306918"/>
    </source>
</evidence>
<dbReference type="RefSeq" id="WP_136576781.1">
    <property type="nucleotide sequence ID" value="NZ_STFF01000002.1"/>
</dbReference>
<dbReference type="GO" id="GO:0008239">
    <property type="term" value="F:dipeptidyl-peptidase activity"/>
    <property type="evidence" value="ECO:0007669"/>
    <property type="project" value="TreeGrafter"/>
</dbReference>
<dbReference type="SUPFAM" id="SSF82171">
    <property type="entry name" value="DPP6 N-terminal domain-like"/>
    <property type="match status" value="1"/>
</dbReference>
<feature type="domain" description="Peptidase S9 prolyl oligopeptidase catalytic" evidence="2">
    <location>
        <begin position="773"/>
        <end position="954"/>
    </location>
</feature>
<dbReference type="AlphaFoldDB" id="A0A4S8HWJ3"/>
<proteinExistence type="predicted"/>
<dbReference type="Proteomes" id="UP000306918">
    <property type="component" value="Unassembled WGS sequence"/>
</dbReference>
<dbReference type="GO" id="GO:0008236">
    <property type="term" value="F:serine-type peptidase activity"/>
    <property type="evidence" value="ECO:0007669"/>
    <property type="project" value="InterPro"/>
</dbReference>
<dbReference type="EMBL" id="STFF01000002">
    <property type="protein sequence ID" value="THU40027.1"/>
    <property type="molecule type" value="Genomic_DNA"/>
</dbReference>
<accession>A0A4S8HWJ3</accession>
<keyword evidence="4" id="KW-1185">Reference proteome</keyword>
<name>A0A4S8HWJ3_9BACT</name>
<comment type="caution">
    <text evidence="3">The sequence shown here is derived from an EMBL/GenBank/DDBJ whole genome shotgun (WGS) entry which is preliminary data.</text>
</comment>
<protein>
    <submittedName>
        <fullName evidence="3">S9 family peptidase</fullName>
    </submittedName>
</protein>
<evidence type="ECO:0000313" key="3">
    <source>
        <dbReference type="EMBL" id="THU40027.1"/>
    </source>
</evidence>
<dbReference type="PANTHER" id="PTHR11731:SF193">
    <property type="entry name" value="DIPEPTIDYL PEPTIDASE 9"/>
    <property type="match status" value="1"/>
</dbReference>
<sequence length="984" mass="112052">MRKLFCIFLLLLAGLYVLAQKKPLTHSVYDGWQSINERYISANGKWVVYTITPQEGDATLVIQATDNAYKKEIPRGYGATITEDSRFVICKIRPLFAATREAKIKKKKADDMPKDSLAIVEMGKDSVLRIPRVKSYKTPDKGTGQWMAYLREKSLPAPPVVPKQDSLAQLNSLLHMADSLVRVADSLRNKANEAKTKGLAALRSAKKDSKPKSGDPVEEGTELILRNLYTGEEKKFALVSDYYFSKPGNAFIIETTRSNADTLLKGAILWFNPAAGKTDTVLRGFNEAKSFALDEAGAQLAFIAERDSAAKALQKFYKLYYFRTGMDSARLRVDRSTSGVAKGFTVSDASVPEFSKDGTKLFFGLMPVRKPKDTTLVDFETARLDIWHYNDDYLQPQQLVQLNNELQRSYRCVLNGDDNKVVQLGSEDAETIYLADEGNAGYVLAASTRGSRIESQWLGFAKYNNWIISTADGSRKLIREKRRGISTISPKGKYVIWYDQKEKNYFTYTVGTGAITNITKSIKVPLYQEDDDHPDDPPPHGVMKWHDNDKYVYVYDKYDVWQCDPEGKSAPHCLTNGYGRAHKTVYRYMQTDRDERYITDTQNLVFRMLNTVNKDGGFAICDMKYRHFPKYSHTGTFQIGFRVVKAKMANVWIYTKESFNISPSLVVSEWKNDDMAPQTVLATTNPQQKDYNWLTAELVKWKMFDGKQSEGLLYKPEDFDEKKKYPIIFYFYERDADELNVYHSPAPSASVINIPWFVSNGYLVFVPNIYYKNGEPGESAYNSIVSAAKYFTKRTWVDSTKMAIQGQSWGGYQVAYLITRTNIFAAAEAGAPVSNMTSAYGGIRWGTGLNRQFQYERSQSRIGYTLWQRPDLFIKNSPLFKADKVNTPLLIMHNDADGAVPWYQSIEYFTALRRLGKKVWMLQYNGEDHNLVERRNRKDLSIRLSQFFDHYLKGAPAPRWMAEGLPATSKGVDWGTEVEEKKGF</sequence>
<dbReference type="OrthoDB" id="9812921at2"/>
<evidence type="ECO:0000259" key="2">
    <source>
        <dbReference type="Pfam" id="PF00326"/>
    </source>
</evidence>
<dbReference type="InterPro" id="IPR029058">
    <property type="entry name" value="AB_hydrolase_fold"/>
</dbReference>
<keyword evidence="1" id="KW-0732">Signal</keyword>
<gene>
    <name evidence="3" type="ORF">FAM09_09075</name>
</gene>
<dbReference type="Gene3D" id="3.40.50.1820">
    <property type="entry name" value="alpha/beta hydrolase"/>
    <property type="match status" value="1"/>
</dbReference>
<evidence type="ECO:0000256" key="1">
    <source>
        <dbReference type="SAM" id="SignalP"/>
    </source>
</evidence>
<organism evidence="3 4">
    <name type="scientific">Niastella caeni</name>
    <dbReference type="NCBI Taxonomy" id="2569763"/>
    <lineage>
        <taxon>Bacteria</taxon>
        <taxon>Pseudomonadati</taxon>
        <taxon>Bacteroidota</taxon>
        <taxon>Chitinophagia</taxon>
        <taxon>Chitinophagales</taxon>
        <taxon>Chitinophagaceae</taxon>
        <taxon>Niastella</taxon>
    </lineage>
</organism>
<dbReference type="PANTHER" id="PTHR11731">
    <property type="entry name" value="PROTEASE FAMILY S9B,C DIPEPTIDYL-PEPTIDASE IV-RELATED"/>
    <property type="match status" value="1"/>
</dbReference>
<dbReference type="InterPro" id="IPR050278">
    <property type="entry name" value="Serine_Prot_S9B/DPPIV"/>
</dbReference>
<dbReference type="InterPro" id="IPR001375">
    <property type="entry name" value="Peptidase_S9_cat"/>
</dbReference>
<feature type="signal peptide" evidence="1">
    <location>
        <begin position="1"/>
        <end position="19"/>
    </location>
</feature>